<dbReference type="PANTHER" id="PTHR13833:SF71">
    <property type="entry name" value="NHL DOMAIN-CONTAINING PROTEIN"/>
    <property type="match status" value="1"/>
</dbReference>
<comment type="caution">
    <text evidence="5">The sequence shown here is derived from an EMBL/GenBank/DDBJ whole genome shotgun (WGS) entry which is preliminary data.</text>
</comment>
<dbReference type="PROSITE" id="PS51125">
    <property type="entry name" value="NHL"/>
    <property type="match status" value="3"/>
</dbReference>
<feature type="domain" description="Copper amine oxidase-like N-terminal" evidence="4">
    <location>
        <begin position="410"/>
        <end position="516"/>
    </location>
</feature>
<proteinExistence type="predicted"/>
<feature type="repeat" description="NHL" evidence="2">
    <location>
        <begin position="124"/>
        <end position="154"/>
    </location>
</feature>
<dbReference type="InterPro" id="IPR012854">
    <property type="entry name" value="Cu_amine_oxidase-like_N"/>
</dbReference>
<feature type="chain" id="PRO_5032847603" evidence="3">
    <location>
        <begin position="27"/>
        <end position="519"/>
    </location>
</feature>
<feature type="repeat" description="NHL" evidence="2">
    <location>
        <begin position="173"/>
        <end position="208"/>
    </location>
</feature>
<dbReference type="Gene3D" id="2.120.10.30">
    <property type="entry name" value="TolB, C-terminal domain"/>
    <property type="match status" value="3"/>
</dbReference>
<evidence type="ECO:0000256" key="1">
    <source>
        <dbReference type="ARBA" id="ARBA00022737"/>
    </source>
</evidence>
<dbReference type="Pfam" id="PF01436">
    <property type="entry name" value="NHL"/>
    <property type="match status" value="5"/>
</dbReference>
<protein>
    <submittedName>
        <fullName evidence="5">Copper amine oxidase</fullName>
    </submittedName>
</protein>
<accession>A0A841TE94</accession>
<organism evidence="5 6">
    <name type="scientific">Cohnella lubricantis</name>
    <dbReference type="NCBI Taxonomy" id="2163172"/>
    <lineage>
        <taxon>Bacteria</taxon>
        <taxon>Bacillati</taxon>
        <taxon>Bacillota</taxon>
        <taxon>Bacilli</taxon>
        <taxon>Bacillales</taxon>
        <taxon>Paenibacillaceae</taxon>
        <taxon>Cohnella</taxon>
    </lineage>
</organism>
<feature type="signal peptide" evidence="3">
    <location>
        <begin position="1"/>
        <end position="26"/>
    </location>
</feature>
<dbReference type="PANTHER" id="PTHR13833">
    <property type="match status" value="1"/>
</dbReference>
<dbReference type="Proteomes" id="UP000574133">
    <property type="component" value="Unassembled WGS sequence"/>
</dbReference>
<name>A0A841TE94_9BACL</name>
<feature type="repeat" description="NHL" evidence="2">
    <location>
        <begin position="245"/>
        <end position="275"/>
    </location>
</feature>
<dbReference type="InterPro" id="IPR011042">
    <property type="entry name" value="6-blade_b-propeller_TolB-like"/>
</dbReference>
<dbReference type="EMBL" id="JACJVN010000021">
    <property type="protein sequence ID" value="MBB6676771.1"/>
    <property type="molecule type" value="Genomic_DNA"/>
</dbReference>
<dbReference type="Gene3D" id="3.30.457.10">
    <property type="entry name" value="Copper amine oxidase-like, N-terminal domain"/>
    <property type="match status" value="1"/>
</dbReference>
<dbReference type="RefSeq" id="WP_185178053.1">
    <property type="nucleotide sequence ID" value="NZ_CBCSEP010000003.1"/>
</dbReference>
<keyword evidence="6" id="KW-1185">Reference proteome</keyword>
<keyword evidence="1" id="KW-0677">Repeat</keyword>
<evidence type="ECO:0000313" key="6">
    <source>
        <dbReference type="Proteomes" id="UP000574133"/>
    </source>
</evidence>
<dbReference type="SUPFAM" id="SSF101898">
    <property type="entry name" value="NHL repeat"/>
    <property type="match status" value="1"/>
</dbReference>
<keyword evidence="3" id="KW-0732">Signal</keyword>
<reference evidence="5 6" key="1">
    <citation type="submission" date="2020-08" db="EMBL/GenBank/DDBJ databases">
        <title>Cohnella phylogeny.</title>
        <authorList>
            <person name="Dunlap C."/>
        </authorList>
    </citation>
    <scope>NUCLEOTIDE SEQUENCE [LARGE SCALE GENOMIC DNA]</scope>
    <source>
        <strain evidence="5 6">DSM 103658</strain>
    </source>
</reference>
<gene>
    <name evidence="5" type="ORF">H4Q31_05435</name>
</gene>
<dbReference type="AlphaFoldDB" id="A0A841TE94"/>
<evidence type="ECO:0000256" key="2">
    <source>
        <dbReference type="PROSITE-ProRule" id="PRU00504"/>
    </source>
</evidence>
<dbReference type="InterPro" id="IPR036582">
    <property type="entry name" value="Mao_N_sf"/>
</dbReference>
<dbReference type="SUPFAM" id="SSF55383">
    <property type="entry name" value="Copper amine oxidase, domain N"/>
    <property type="match status" value="1"/>
</dbReference>
<dbReference type="Pfam" id="PF07833">
    <property type="entry name" value="Cu_amine_oxidN1"/>
    <property type="match status" value="1"/>
</dbReference>
<evidence type="ECO:0000256" key="3">
    <source>
        <dbReference type="SAM" id="SignalP"/>
    </source>
</evidence>
<evidence type="ECO:0000313" key="5">
    <source>
        <dbReference type="EMBL" id="MBB6676771.1"/>
    </source>
</evidence>
<sequence>MTIIRTFGICGLAAALLLGGAVSASAAVYSPEGRPLIEAFDAAGSGEYEEWNGAAAEAAFRHPGAVLPLADGSVLVSDTDNQRIRILENGSVQVYAGTEYAVLFGDDGLPTGAYADGQAEASFFSSPMGMAADAEGNVYVADRGNHAIRRISADGIVSTVAGNGVLGNEDGQGKGASLYAPSDVAVDASGNIYVADTLNHAIRKIDAAGNVTTLNAPSERVAELLGGIVEPTGDYRDGPIAEALFNEPSGLALDAKGNLYVSDTGNQRIRYIDFEAGTVTTAAGGGDLADGKLYAEGAYADGPAAAARFNSPHGLAIDAEGGLYIADSLNHSVRYLKDGQVTTVVGNASEYGSANGVDEQAGLYLPSDVAIDQDGDLYVADTFNNKVRKVEFYELPNGWKANGEIRVLHNEQEIKLDTQPELRNGRTMLPVRAVAEALGYTVSFEGANVILKGADSTISLTVGSQEVTQIAGEAATTAKMDVAPYVNGGRTYVPIRFIAEQMGIAVGWHAETATVLLRD</sequence>
<dbReference type="InterPro" id="IPR001258">
    <property type="entry name" value="NHL_repeat"/>
</dbReference>
<evidence type="ECO:0000259" key="4">
    <source>
        <dbReference type="Pfam" id="PF07833"/>
    </source>
</evidence>